<dbReference type="Proteomes" id="UP001356095">
    <property type="component" value="Unassembled WGS sequence"/>
</dbReference>
<evidence type="ECO:0000256" key="1">
    <source>
        <dbReference type="SAM" id="MobiDB-lite"/>
    </source>
</evidence>
<dbReference type="EMBL" id="JAUZMY010000037">
    <property type="protein sequence ID" value="MEE2040937.1"/>
    <property type="molecule type" value="Genomic_DNA"/>
</dbReference>
<comment type="caution">
    <text evidence="2">The sequence shown here is derived from an EMBL/GenBank/DDBJ whole genome shotgun (WGS) entry which is preliminary data.</text>
</comment>
<keyword evidence="3" id="KW-1185">Reference proteome</keyword>
<dbReference type="RefSeq" id="WP_330094701.1">
    <property type="nucleotide sequence ID" value="NZ_JAUZMY010000037.1"/>
</dbReference>
<accession>A0ABU7KFF4</accession>
<sequence length="90" mass="9535">MGQRRAGMGQSGLGSARTRIRQSLPTKVDLVDDLLAPGSVPPLLTLEEAHDVLMVLEAAAAAAPNTPTAERVSTLADRLRVRLHEAARQA</sequence>
<gene>
    <name evidence="2" type="ORF">Q8791_27320</name>
</gene>
<feature type="region of interest" description="Disordered" evidence="1">
    <location>
        <begin position="1"/>
        <end position="20"/>
    </location>
</feature>
<evidence type="ECO:0000313" key="3">
    <source>
        <dbReference type="Proteomes" id="UP001356095"/>
    </source>
</evidence>
<name>A0ABU7KFF4_9ACTN</name>
<evidence type="ECO:0000313" key="2">
    <source>
        <dbReference type="EMBL" id="MEE2040937.1"/>
    </source>
</evidence>
<organism evidence="2 3">
    <name type="scientific">Nocardiopsis codii</name>
    <dbReference type="NCBI Taxonomy" id="3065942"/>
    <lineage>
        <taxon>Bacteria</taxon>
        <taxon>Bacillati</taxon>
        <taxon>Actinomycetota</taxon>
        <taxon>Actinomycetes</taxon>
        <taxon>Streptosporangiales</taxon>
        <taxon>Nocardiopsidaceae</taxon>
        <taxon>Nocardiopsis</taxon>
    </lineage>
</organism>
<reference evidence="2 3" key="1">
    <citation type="submission" date="2023-08" db="EMBL/GenBank/DDBJ databases">
        <authorList>
            <person name="Girao M."/>
            <person name="Carvalho M.F."/>
        </authorList>
    </citation>
    <scope>NUCLEOTIDE SEQUENCE [LARGE SCALE GENOMIC DNA]</scope>
    <source>
        <strain evidence="2 3">CT-R113</strain>
    </source>
</reference>
<proteinExistence type="predicted"/>
<protein>
    <submittedName>
        <fullName evidence="2">Uncharacterized protein</fullName>
    </submittedName>
</protein>